<gene>
    <name evidence="1" type="ORF">MKW98_020206</name>
</gene>
<dbReference type="GO" id="GO:0042644">
    <property type="term" value="C:chloroplast nucleoid"/>
    <property type="evidence" value="ECO:0007669"/>
    <property type="project" value="InterPro"/>
</dbReference>
<sequence>MILNLVTTLLETEQNIVSRFEDDGGLGEALKGEFLLCGHCAVVAFALQFVSVVSLPPRATMESRPIVPDQKLLARLVLIREKARNMTGGGILDERNDRGFTTLPEAEFPVSHNGEEGSSVVPEKELRAYPWIRPQNWVGLPLLQVIGESECRNI</sequence>
<dbReference type="PANTHER" id="PTHR37262">
    <property type="entry name" value="PROTEIN PEP-RELATED DEVELOPMENT ARRESTED 1, CHLOROPLASTIC"/>
    <property type="match status" value="1"/>
</dbReference>
<dbReference type="AlphaFoldDB" id="A0AAD4XBW6"/>
<keyword evidence="2" id="KW-1185">Reference proteome</keyword>
<evidence type="ECO:0000313" key="1">
    <source>
        <dbReference type="EMBL" id="KAI3877725.1"/>
    </source>
</evidence>
<dbReference type="Proteomes" id="UP001202328">
    <property type="component" value="Unassembled WGS sequence"/>
</dbReference>
<dbReference type="GO" id="GO:0006355">
    <property type="term" value="P:regulation of DNA-templated transcription"/>
    <property type="evidence" value="ECO:0007669"/>
    <property type="project" value="InterPro"/>
</dbReference>
<evidence type="ECO:0000313" key="2">
    <source>
        <dbReference type="Proteomes" id="UP001202328"/>
    </source>
</evidence>
<protein>
    <submittedName>
        <fullName evidence="1">Uncharacterized protein</fullName>
    </submittedName>
</protein>
<organism evidence="1 2">
    <name type="scientific">Papaver atlanticum</name>
    <dbReference type="NCBI Taxonomy" id="357466"/>
    <lineage>
        <taxon>Eukaryota</taxon>
        <taxon>Viridiplantae</taxon>
        <taxon>Streptophyta</taxon>
        <taxon>Embryophyta</taxon>
        <taxon>Tracheophyta</taxon>
        <taxon>Spermatophyta</taxon>
        <taxon>Magnoliopsida</taxon>
        <taxon>Ranunculales</taxon>
        <taxon>Papaveraceae</taxon>
        <taxon>Papaveroideae</taxon>
        <taxon>Papaver</taxon>
    </lineage>
</organism>
<dbReference type="InterPro" id="IPR038961">
    <property type="entry name" value="PRDA1"/>
</dbReference>
<reference evidence="1" key="1">
    <citation type="submission" date="2022-04" db="EMBL/GenBank/DDBJ databases">
        <title>A functionally conserved STORR gene fusion in Papaver species that diverged 16.8 million years ago.</title>
        <authorList>
            <person name="Catania T."/>
        </authorList>
    </citation>
    <scope>NUCLEOTIDE SEQUENCE</scope>
    <source>
        <strain evidence="1">S-188037</strain>
    </source>
</reference>
<comment type="caution">
    <text evidence="1">The sequence shown here is derived from an EMBL/GenBank/DDBJ whole genome shotgun (WGS) entry which is preliminary data.</text>
</comment>
<accession>A0AAD4XBW6</accession>
<name>A0AAD4XBW6_9MAGN</name>
<dbReference type="EMBL" id="JAJJMB010012369">
    <property type="protein sequence ID" value="KAI3877725.1"/>
    <property type="molecule type" value="Genomic_DNA"/>
</dbReference>
<dbReference type="PANTHER" id="PTHR37262:SF1">
    <property type="entry name" value="PROTEIN PEP-RELATED DEVELOPMENT ARRESTED 1, CHLOROPLASTIC"/>
    <property type="match status" value="1"/>
</dbReference>
<proteinExistence type="predicted"/>